<evidence type="ECO:0000313" key="1">
    <source>
        <dbReference type="EMBL" id="KAK4473681.1"/>
    </source>
</evidence>
<sequence>MPRKKKLDRPALQFVNEPFSKPKGENVYKTCSEIYPVVKRAPTDEAYFWFEPSFKTTKTGKKQSLVRSSSLSRHYLPELQFASDEQASKNSLSTLTKQKSCPLFPLKSPEVISRKAVVLVEETPENTGRMTRNYSKCNSKVHIPFEQLPGCTEVMLRLTITS</sequence>
<evidence type="ECO:0000313" key="2">
    <source>
        <dbReference type="Proteomes" id="UP001292079"/>
    </source>
</evidence>
<proteinExistence type="predicted"/>
<dbReference type="Proteomes" id="UP001292079">
    <property type="component" value="Unassembled WGS sequence"/>
</dbReference>
<dbReference type="EMBL" id="JALJAT010000002">
    <property type="protein sequence ID" value="KAK4473681.1"/>
    <property type="molecule type" value="Genomic_DNA"/>
</dbReference>
<accession>A0AAE2D6Y8</accession>
<keyword evidence="2" id="KW-1185">Reference proteome</keyword>
<gene>
    <name evidence="1" type="ORF">MN116_003029</name>
</gene>
<dbReference type="AlphaFoldDB" id="A0AAE2D6Y8"/>
<name>A0AAE2D6Y8_SCHME</name>
<reference evidence="1" key="1">
    <citation type="submission" date="2022-04" db="EMBL/GenBank/DDBJ databases">
        <authorList>
            <person name="Xu L."/>
            <person name="Lv Z."/>
        </authorList>
    </citation>
    <scope>NUCLEOTIDE SEQUENCE</scope>
    <source>
        <strain evidence="1">LV_2022a</strain>
    </source>
</reference>
<organism evidence="1 2">
    <name type="scientific">Schistosoma mekongi</name>
    <name type="common">Parasitic worm</name>
    <dbReference type="NCBI Taxonomy" id="38744"/>
    <lineage>
        <taxon>Eukaryota</taxon>
        <taxon>Metazoa</taxon>
        <taxon>Spiralia</taxon>
        <taxon>Lophotrochozoa</taxon>
        <taxon>Platyhelminthes</taxon>
        <taxon>Trematoda</taxon>
        <taxon>Digenea</taxon>
        <taxon>Strigeidida</taxon>
        <taxon>Schistosomatoidea</taxon>
        <taxon>Schistosomatidae</taxon>
        <taxon>Schistosoma</taxon>
    </lineage>
</organism>
<protein>
    <submittedName>
        <fullName evidence="1">Uncharacterized protein</fullName>
    </submittedName>
</protein>
<comment type="caution">
    <text evidence="1">The sequence shown here is derived from an EMBL/GenBank/DDBJ whole genome shotgun (WGS) entry which is preliminary data.</text>
</comment>
<reference evidence="1" key="2">
    <citation type="journal article" date="2023" name="Infect Dis Poverty">
        <title>Chromosome-scale genome of the human blood fluke Schistosoma mekongi and its implications for public health.</title>
        <authorList>
            <person name="Zhou M."/>
            <person name="Xu L."/>
            <person name="Xu D."/>
            <person name="Chen W."/>
            <person name="Khan J."/>
            <person name="Hu Y."/>
            <person name="Huang H."/>
            <person name="Wei H."/>
            <person name="Zhang Y."/>
            <person name="Chusongsang P."/>
            <person name="Tanasarnprasert K."/>
            <person name="Hu X."/>
            <person name="Limpanont Y."/>
            <person name="Lv Z."/>
        </authorList>
    </citation>
    <scope>NUCLEOTIDE SEQUENCE</scope>
    <source>
        <strain evidence="1">LV_2022a</strain>
    </source>
</reference>